<feature type="compositionally biased region" description="Low complexity" evidence="7">
    <location>
        <begin position="376"/>
        <end position="392"/>
    </location>
</feature>
<keyword evidence="10" id="KW-1185">Reference proteome</keyword>
<dbReference type="AlphaFoldDB" id="A0A8J3V2C8"/>
<evidence type="ECO:0000256" key="4">
    <source>
        <dbReference type="ARBA" id="ARBA00022741"/>
    </source>
</evidence>
<feature type="compositionally biased region" description="Pro residues" evidence="7">
    <location>
        <begin position="393"/>
        <end position="417"/>
    </location>
</feature>
<protein>
    <recommendedName>
        <fullName evidence="1">non-specific serine/threonine protein kinase</fullName>
        <ecNumber evidence="1">2.7.11.1</ecNumber>
    </recommendedName>
</protein>
<dbReference type="CDD" id="cd14014">
    <property type="entry name" value="STKc_PknB_like"/>
    <property type="match status" value="1"/>
</dbReference>
<dbReference type="InterPro" id="IPR011009">
    <property type="entry name" value="Kinase-like_dom_sf"/>
</dbReference>
<dbReference type="Pfam" id="PF00069">
    <property type="entry name" value="Pkinase"/>
    <property type="match status" value="1"/>
</dbReference>
<organism evidence="9 10">
    <name type="scientific">Planotetraspora silvatica</name>
    <dbReference type="NCBI Taxonomy" id="234614"/>
    <lineage>
        <taxon>Bacteria</taxon>
        <taxon>Bacillati</taxon>
        <taxon>Actinomycetota</taxon>
        <taxon>Actinomycetes</taxon>
        <taxon>Streptosporangiales</taxon>
        <taxon>Streptosporangiaceae</taxon>
        <taxon>Planotetraspora</taxon>
    </lineage>
</organism>
<dbReference type="EMBL" id="BOOQ01000034">
    <property type="protein sequence ID" value="GII48720.1"/>
    <property type="molecule type" value="Genomic_DNA"/>
</dbReference>
<name>A0A8J3V2C8_9ACTN</name>
<dbReference type="SUPFAM" id="SSF56112">
    <property type="entry name" value="Protein kinase-like (PK-like)"/>
    <property type="match status" value="1"/>
</dbReference>
<keyword evidence="5" id="KW-0418">Kinase</keyword>
<evidence type="ECO:0000256" key="7">
    <source>
        <dbReference type="SAM" id="MobiDB-lite"/>
    </source>
</evidence>
<sequence length="649" mass="67235">MNAWSVPGYREVRELGTGGAGRVVLATYSTTGAYVAIKYLHDGLRGDPRFLRGFRQEARIMVELNDPAIVRLYEYVETRDGAAIVMELVDGVPLRRILSEHGATSPEAALVVLKGSLTGLSLAHASGIVHRDYKPENVLVQADGASKLSDFGIATPGTEPGVPAGTPPYMAPEQWDDGAVSPATDVYAATCVFFECLTGRRPYRADHLAGLRHRHKTAPIPAEEVPSAVRGLVTRGLAKNPADRPPTAGTFLGELEDAAAAGYGPDWEQRGRRRLAELATLLALAFPLAKPAEPVEVASSVARTVLSGRLRSFVPRFAVGGAVLSVVVVAALVAANRQTPVADNSPIVPPVHAEDAGPSAGPSTPSPTPSPRRSKAPAGTGTSPSDPPAGAAPDPPSDPSTDPPSDPPPGSPSPPAVTPSGTPVVTPKPAPPKVTSLGIDGFDGQSATIHVRAANGRKVTLTVRFSEGSAPDDLDPLPPQIIPLAGATSYETGVQQGFPAPECDTTVYRRIEAGTSPEAPGGTRTTTLRVTGAPCPSPTVDSVKISGWDGTEVDADIGTGGTGPVKVTVQFSRDGRLVDTVTRTLRGQTAYSFSASADLGPADCVKVNEFTAVITTEPGSANGPQRASIRKVCTREPVPPTPGEPGLPS</sequence>
<feature type="domain" description="Protein kinase" evidence="8">
    <location>
        <begin position="9"/>
        <end position="260"/>
    </location>
</feature>
<feature type="region of interest" description="Disordered" evidence="7">
    <location>
        <begin position="616"/>
        <end position="649"/>
    </location>
</feature>
<feature type="compositionally biased region" description="Pro residues" evidence="7">
    <location>
        <begin position="637"/>
        <end position="649"/>
    </location>
</feature>
<evidence type="ECO:0000256" key="1">
    <source>
        <dbReference type="ARBA" id="ARBA00012513"/>
    </source>
</evidence>
<evidence type="ECO:0000256" key="5">
    <source>
        <dbReference type="ARBA" id="ARBA00022777"/>
    </source>
</evidence>
<feature type="compositionally biased region" description="Low complexity" evidence="7">
    <location>
        <begin position="521"/>
        <end position="532"/>
    </location>
</feature>
<dbReference type="Proteomes" id="UP000644610">
    <property type="component" value="Unassembled WGS sequence"/>
</dbReference>
<keyword evidence="4" id="KW-0547">Nucleotide-binding</keyword>
<dbReference type="InterPro" id="IPR008271">
    <property type="entry name" value="Ser/Thr_kinase_AS"/>
</dbReference>
<evidence type="ECO:0000313" key="9">
    <source>
        <dbReference type="EMBL" id="GII48720.1"/>
    </source>
</evidence>
<feature type="compositionally biased region" description="Polar residues" evidence="7">
    <location>
        <begin position="616"/>
        <end position="625"/>
    </location>
</feature>
<evidence type="ECO:0000313" key="10">
    <source>
        <dbReference type="Proteomes" id="UP000644610"/>
    </source>
</evidence>
<dbReference type="EC" id="2.7.11.1" evidence="1"/>
<feature type="region of interest" description="Disordered" evidence="7">
    <location>
        <begin position="341"/>
        <end position="439"/>
    </location>
</feature>
<feature type="region of interest" description="Disordered" evidence="7">
    <location>
        <begin position="514"/>
        <end position="542"/>
    </location>
</feature>
<dbReference type="GO" id="GO:0005524">
    <property type="term" value="F:ATP binding"/>
    <property type="evidence" value="ECO:0007669"/>
    <property type="project" value="UniProtKB-KW"/>
</dbReference>
<dbReference type="PRINTS" id="PR01217">
    <property type="entry name" value="PRICHEXTENSN"/>
</dbReference>
<evidence type="ECO:0000259" key="8">
    <source>
        <dbReference type="PROSITE" id="PS50011"/>
    </source>
</evidence>
<dbReference type="Gene3D" id="1.10.510.10">
    <property type="entry name" value="Transferase(Phosphotransferase) domain 1"/>
    <property type="match status" value="1"/>
</dbReference>
<dbReference type="PANTHER" id="PTHR43289:SF6">
    <property type="entry name" value="SERINE_THREONINE-PROTEIN KINASE NEKL-3"/>
    <property type="match status" value="1"/>
</dbReference>
<reference evidence="9" key="1">
    <citation type="submission" date="2021-01" db="EMBL/GenBank/DDBJ databases">
        <title>Whole genome shotgun sequence of Planotetraspora silvatica NBRC 100141.</title>
        <authorList>
            <person name="Komaki H."/>
            <person name="Tamura T."/>
        </authorList>
    </citation>
    <scope>NUCLEOTIDE SEQUENCE</scope>
    <source>
        <strain evidence="9">NBRC 100141</strain>
    </source>
</reference>
<evidence type="ECO:0000256" key="2">
    <source>
        <dbReference type="ARBA" id="ARBA00022527"/>
    </source>
</evidence>
<dbReference type="PROSITE" id="PS50011">
    <property type="entry name" value="PROTEIN_KINASE_DOM"/>
    <property type="match status" value="1"/>
</dbReference>
<comment type="caution">
    <text evidence="9">The sequence shown here is derived from an EMBL/GenBank/DDBJ whole genome shotgun (WGS) entry which is preliminary data.</text>
</comment>
<dbReference type="RefSeq" id="WP_203978169.1">
    <property type="nucleotide sequence ID" value="NZ_BAAAKY010000005.1"/>
</dbReference>
<dbReference type="GO" id="GO:0004674">
    <property type="term" value="F:protein serine/threonine kinase activity"/>
    <property type="evidence" value="ECO:0007669"/>
    <property type="project" value="UniProtKB-KW"/>
</dbReference>
<keyword evidence="2" id="KW-0723">Serine/threonine-protein kinase</keyword>
<dbReference type="PROSITE" id="PS00108">
    <property type="entry name" value="PROTEIN_KINASE_ST"/>
    <property type="match status" value="1"/>
</dbReference>
<dbReference type="PANTHER" id="PTHR43289">
    <property type="entry name" value="MITOGEN-ACTIVATED PROTEIN KINASE KINASE KINASE 20-RELATED"/>
    <property type="match status" value="1"/>
</dbReference>
<dbReference type="InterPro" id="IPR000719">
    <property type="entry name" value="Prot_kinase_dom"/>
</dbReference>
<evidence type="ECO:0000256" key="6">
    <source>
        <dbReference type="ARBA" id="ARBA00022840"/>
    </source>
</evidence>
<proteinExistence type="predicted"/>
<gene>
    <name evidence="9" type="ORF">Psi02_51440</name>
</gene>
<keyword evidence="6" id="KW-0067">ATP-binding</keyword>
<accession>A0A8J3V2C8</accession>
<keyword evidence="3" id="KW-0808">Transferase</keyword>
<evidence type="ECO:0000256" key="3">
    <source>
        <dbReference type="ARBA" id="ARBA00022679"/>
    </source>
</evidence>